<evidence type="ECO:0000259" key="9">
    <source>
        <dbReference type="Pfam" id="PF06148"/>
    </source>
</evidence>
<organism evidence="11 12">
    <name type="scientific">Plutella xylostella</name>
    <name type="common">Diamondback moth</name>
    <name type="synonym">Plutella maculipennis</name>
    <dbReference type="NCBI Taxonomy" id="51655"/>
    <lineage>
        <taxon>Eukaryota</taxon>
        <taxon>Metazoa</taxon>
        <taxon>Ecdysozoa</taxon>
        <taxon>Arthropoda</taxon>
        <taxon>Hexapoda</taxon>
        <taxon>Insecta</taxon>
        <taxon>Pterygota</taxon>
        <taxon>Neoptera</taxon>
        <taxon>Endopterygota</taxon>
        <taxon>Lepidoptera</taxon>
        <taxon>Glossata</taxon>
        <taxon>Ditrysia</taxon>
        <taxon>Yponomeutoidea</taxon>
        <taxon>Plutellidae</taxon>
        <taxon>Plutella</taxon>
    </lineage>
</organism>
<dbReference type="Pfam" id="PF06148">
    <property type="entry name" value="COG2_N"/>
    <property type="match status" value="1"/>
</dbReference>
<evidence type="ECO:0000256" key="7">
    <source>
        <dbReference type="ARBA" id="ARBA00023136"/>
    </source>
</evidence>
<keyword evidence="4" id="KW-0813">Transport</keyword>
<comment type="caution">
    <text evidence="11">The sequence shown here is derived from an EMBL/GenBank/DDBJ whole genome shotgun (WGS) entry which is preliminary data.</text>
</comment>
<dbReference type="InterPro" id="IPR024603">
    <property type="entry name" value="COG_complex_COG2_C"/>
</dbReference>
<gene>
    <name evidence="11" type="ORF">PLXY2_LOCUS3518</name>
</gene>
<comment type="similarity">
    <text evidence="2">Belongs to the COG2 family.</text>
</comment>
<evidence type="ECO:0000256" key="8">
    <source>
        <dbReference type="ARBA" id="ARBA00031344"/>
    </source>
</evidence>
<accession>A0A8S4DQD0</accession>
<feature type="domain" description="Conserved oligomeric Golgi complex subunit 2 N-terminal" evidence="9">
    <location>
        <begin position="17"/>
        <end position="90"/>
    </location>
</feature>
<dbReference type="GO" id="GO:0015031">
    <property type="term" value="P:protein transport"/>
    <property type="evidence" value="ECO:0007669"/>
    <property type="project" value="UniProtKB-KW"/>
</dbReference>
<dbReference type="Pfam" id="PF12022">
    <property type="entry name" value="COG2_C"/>
    <property type="match status" value="1"/>
</dbReference>
<dbReference type="Proteomes" id="UP000653454">
    <property type="component" value="Unassembled WGS sequence"/>
</dbReference>
<evidence type="ECO:0000256" key="3">
    <source>
        <dbReference type="ARBA" id="ARBA00020977"/>
    </source>
</evidence>
<dbReference type="InterPro" id="IPR009316">
    <property type="entry name" value="COG2"/>
</dbReference>
<dbReference type="PANTHER" id="PTHR12961">
    <property type="entry name" value="CONSERVED OLIGOMERIC GOLGI COMPLEX COMPONENT 2"/>
    <property type="match status" value="1"/>
</dbReference>
<evidence type="ECO:0000256" key="4">
    <source>
        <dbReference type="ARBA" id="ARBA00022448"/>
    </source>
</evidence>
<keyword evidence="6" id="KW-0333">Golgi apparatus</keyword>
<feature type="domain" description="COG complex component COG2 C-terminal" evidence="10">
    <location>
        <begin position="368"/>
        <end position="656"/>
    </location>
</feature>
<evidence type="ECO:0000259" key="10">
    <source>
        <dbReference type="Pfam" id="PF12022"/>
    </source>
</evidence>
<dbReference type="GO" id="GO:0017119">
    <property type="term" value="C:Golgi transport complex"/>
    <property type="evidence" value="ECO:0007669"/>
    <property type="project" value="TreeGrafter"/>
</dbReference>
<dbReference type="GO" id="GO:0007030">
    <property type="term" value="P:Golgi organization"/>
    <property type="evidence" value="ECO:0007669"/>
    <property type="project" value="InterPro"/>
</dbReference>
<evidence type="ECO:0000256" key="6">
    <source>
        <dbReference type="ARBA" id="ARBA00023034"/>
    </source>
</evidence>
<reference evidence="11" key="1">
    <citation type="submission" date="2020-11" db="EMBL/GenBank/DDBJ databases">
        <authorList>
            <person name="Whiteford S."/>
        </authorList>
    </citation>
    <scope>NUCLEOTIDE SEQUENCE</scope>
</reference>
<evidence type="ECO:0000256" key="2">
    <source>
        <dbReference type="ARBA" id="ARBA00007603"/>
    </source>
</evidence>
<evidence type="ECO:0000256" key="1">
    <source>
        <dbReference type="ARBA" id="ARBA00004395"/>
    </source>
</evidence>
<evidence type="ECO:0000313" key="11">
    <source>
        <dbReference type="EMBL" id="CAG9105940.1"/>
    </source>
</evidence>
<protein>
    <recommendedName>
        <fullName evidence="3">Conserved oligomeric Golgi complex subunit 2</fullName>
    </recommendedName>
    <alternativeName>
        <fullName evidence="8">Component of oligomeric Golgi complex 2</fullName>
    </alternativeName>
</protein>
<proteinExistence type="inferred from homology"/>
<comment type="subcellular location">
    <subcellularLocation>
        <location evidence="1">Golgi apparatus membrane</location>
        <topology evidence="1">Peripheral membrane protein</topology>
    </subcellularLocation>
</comment>
<keyword evidence="5" id="KW-0653">Protein transport</keyword>
<dbReference type="GO" id="GO:0000139">
    <property type="term" value="C:Golgi membrane"/>
    <property type="evidence" value="ECO:0007669"/>
    <property type="project" value="UniProtKB-SubCell"/>
</dbReference>
<dbReference type="AlphaFoldDB" id="A0A8S4DQD0"/>
<dbReference type="InterPro" id="IPR024602">
    <property type="entry name" value="COG_su2_N"/>
</dbReference>
<dbReference type="EMBL" id="CAJHNJ030000009">
    <property type="protein sequence ID" value="CAG9105940.1"/>
    <property type="molecule type" value="Genomic_DNA"/>
</dbReference>
<dbReference type="GO" id="GO:0006891">
    <property type="term" value="P:intra-Golgi vesicle-mediated transport"/>
    <property type="evidence" value="ECO:0007669"/>
    <property type="project" value="TreeGrafter"/>
</dbReference>
<dbReference type="PANTHER" id="PTHR12961:SF0">
    <property type="entry name" value="CONSERVED OLIGOMERIC GOLGI COMPLEX SUBUNIT 2"/>
    <property type="match status" value="1"/>
</dbReference>
<evidence type="ECO:0000313" key="12">
    <source>
        <dbReference type="Proteomes" id="UP000653454"/>
    </source>
</evidence>
<keyword evidence="12" id="KW-1185">Reference proteome</keyword>
<evidence type="ECO:0000256" key="5">
    <source>
        <dbReference type="ARBA" id="ARBA00022927"/>
    </source>
</evidence>
<sequence length="693" mass="80174">MEGNTMEFNLPPAPRGLCFDRLDFVKTNFSVDNFLVEHQNATSLETMRDDLGIYLKVLRLAMIELINKDYANFVNLSATLIGFDKSIDKIKVPLGTLNEEVMSVKQCIESAMNEVSMWLSQRNSLQKKKQLLKYYSQTIKCLHTLDKVLSNISKKSSQEKIVIVDRAALEFNQLRYAISKSETLVKPEQKKQFECIEQDLVQTLNELLFQFWNDSNEDNMLKTLITLASLNRVAETESLIRKKAIAPHLMDIINEPSLQRNKEGLQGLFDKILELLESKLKLFLTVTKHSKLTFLENKYRFLVNCFWCEVESRLEVNLASIFAPGNPKIFYKRYSESMLFIKKLEVYCEDDDMVALLHNTAEYKSFQKRWNLPVYFQIRFQEIAGSFEATLQTNPTTGSTNQDFILKETEACWRAMEECWSQGIYIEAIAHKFWKLTLQLIFRYATWCSAFCTQKKSSPKLEPSPVNRDDIKNSINLYLDSQSLHRKSDQLLHTVEAKINIENKDLLRQSLQPSQDALKGTKAKIIKFIVDELFDKFNSQLKQVSDIPRLYRKTNRSVPTKPCTYLDVVAKALADFHEDVTQRVDNAFLVELYETLFNVMTTSYYKNVEDVLTSVQKTEESLRRLKQIREKASTPTNDSAGLTDGDKIRLQLKVDVLAYEKLLHTLKVDPNSIHKMKELSAMVTEAVKNIDIK</sequence>
<name>A0A8S4DQD0_PLUXY</name>
<keyword evidence="7" id="KW-0472">Membrane</keyword>